<dbReference type="InterPro" id="IPR038417">
    <property type="entry name" value="Alpga-gal_N_sf"/>
</dbReference>
<dbReference type="InterPro" id="IPR000111">
    <property type="entry name" value="Glyco_hydro_27/36_CS"/>
</dbReference>
<dbReference type="InterPro" id="IPR031704">
    <property type="entry name" value="Glyco_hydro_36_N"/>
</dbReference>
<dbReference type="SUPFAM" id="SSF51445">
    <property type="entry name" value="(Trans)glycosidases"/>
    <property type="match status" value="1"/>
</dbReference>
<gene>
    <name evidence="10" type="ORF">FH610_031655</name>
</gene>
<comment type="catalytic activity">
    <reaction evidence="1 5">
        <text>Hydrolysis of terminal, non-reducing alpha-D-galactose residues in alpha-D-galactosides, including galactose oligosaccharides, galactomannans and galactolipids.</text>
        <dbReference type="EC" id="3.2.1.22"/>
    </reaction>
</comment>
<dbReference type="Gene3D" id="3.20.20.70">
    <property type="entry name" value="Aldolase class I"/>
    <property type="match status" value="1"/>
</dbReference>
<evidence type="ECO:0000256" key="1">
    <source>
        <dbReference type="ARBA" id="ARBA00001255"/>
    </source>
</evidence>
<evidence type="ECO:0000256" key="4">
    <source>
        <dbReference type="ARBA" id="ARBA00023295"/>
    </source>
</evidence>
<evidence type="ECO:0000259" key="8">
    <source>
        <dbReference type="Pfam" id="PF16874"/>
    </source>
</evidence>
<dbReference type="PIRSF" id="PIRSF005536">
    <property type="entry name" value="Agal"/>
    <property type="match status" value="1"/>
</dbReference>
<reference evidence="10 11" key="1">
    <citation type="submission" date="2019-10" db="EMBL/GenBank/DDBJ databases">
        <title>Nonomuraea sp. nov., isolated from Phyllanthus amarus.</title>
        <authorList>
            <person name="Klykleung N."/>
            <person name="Tanasupawat S."/>
        </authorList>
    </citation>
    <scope>NUCLEOTIDE SEQUENCE [LARGE SCALE GENOMIC DNA]</scope>
    <source>
        <strain evidence="10 11">CR1-09</strain>
    </source>
</reference>
<comment type="similarity">
    <text evidence="5">Belongs to the glycosyl hydrolase.</text>
</comment>
<protein>
    <recommendedName>
        <fullName evidence="2 5">Alpha-galactosidase</fullName>
        <ecNumber evidence="2 5">3.2.1.22</ecNumber>
    </recommendedName>
</protein>
<dbReference type="Proteomes" id="UP000313066">
    <property type="component" value="Unassembled WGS sequence"/>
</dbReference>
<proteinExistence type="inferred from homology"/>
<comment type="caution">
    <text evidence="10">The sequence shown here is derived from an EMBL/GenBank/DDBJ whole genome shotgun (WGS) entry which is preliminary data.</text>
</comment>
<dbReference type="EC" id="3.2.1.22" evidence="2 5"/>
<keyword evidence="3 5" id="KW-0378">Hydrolase</keyword>
<keyword evidence="4 5" id="KW-0326">Glycosidase</keyword>
<name>A0A5N6BK55_9ACTN</name>
<feature type="binding site" evidence="7">
    <location>
        <begin position="331"/>
        <end position="332"/>
    </location>
    <ligand>
        <name>substrate</name>
    </ligand>
</feature>
<evidence type="ECO:0000256" key="6">
    <source>
        <dbReference type="PIRSR" id="PIRSR005536-1"/>
    </source>
</evidence>
<dbReference type="PANTHER" id="PTHR43053:SF3">
    <property type="entry name" value="ALPHA-GALACTOSIDASE C-RELATED"/>
    <property type="match status" value="1"/>
</dbReference>
<dbReference type="PROSITE" id="PS00512">
    <property type="entry name" value="ALPHA_GALACTOSIDASE"/>
    <property type="match status" value="1"/>
</dbReference>
<evidence type="ECO:0000256" key="5">
    <source>
        <dbReference type="PIRNR" id="PIRNR005536"/>
    </source>
</evidence>
<dbReference type="InterPro" id="IPR017853">
    <property type="entry name" value="GH"/>
</dbReference>
<dbReference type="InterPro" id="IPR002252">
    <property type="entry name" value="Glyco_hydro_36"/>
</dbReference>
<feature type="domain" description="Glycosyl hydrolase family 36 N-terminal" evidence="9">
    <location>
        <begin position="32"/>
        <end position="251"/>
    </location>
</feature>
<sequence length="682" mass="75863">MAVVTIETEPGLWLLTTPSSAYAVRLGPDGGPRCAHWGPPLTLDQARALPAGPEELPVEGGDRFGVAGLQVRYGDAVRGVEWRHLGHDIEGDDVDGGHLTIRMADRHYPLEIDLHYLVRPDSDAVDRWTTLRNIGDGPITVLRCDSAAWAVPRREDYRLTHVTGEWGAEFQVRRTALPVAETVLTSRRGHSGHHANPWVMLDAGDATEDRGEVWSAALAWSGSWRITVERDHDGRAGWSGGFGHEGVTWRLGPGESLETPVFTGVYSAEGFGGAGHRWHDHIRRHVLPAPGRVRPVVYNSWEATGFDVSQARQMELAELAAGIGVELFVVDDGWFGGRTGVFAGRTGETAGLGDWWPNPDRFPDGLTPLIDHVKRLGMRFGLWVEPESVNPDSELYRTRPEWVLRQPNRRATEVRDQLLLDFSRDDVAGWAYARLDELVTHNDIAFLKWDMNRPITEAGDEVWVAYIRNVYAVIDRLRAAHPHLTIEGCASGGGRADLGMLARTEQIWTSDNTDAAQRIAIQHGYGQVYPACTMGAWVTDSPNALTGRPTPLAFRFHVAMSGALGIGGDLRRWDPADLEQAKHFVERYKRIRPVVHEGRMDRLGDWAVQYTLDPHVVVLSWRPTTLVRVTAPVRLKGLDPDGRYRDEDTGETHHGALLMSHGLPRPWPFDATSELKRLTRAG</sequence>
<dbReference type="Gene3D" id="2.70.98.60">
    <property type="entry name" value="alpha-galactosidase from lactobacil brevis"/>
    <property type="match status" value="1"/>
</dbReference>
<dbReference type="AlphaFoldDB" id="A0A5N6BK55"/>
<evidence type="ECO:0000256" key="3">
    <source>
        <dbReference type="ARBA" id="ARBA00022801"/>
    </source>
</evidence>
<feature type="binding site" evidence="7">
    <location>
        <begin position="448"/>
        <end position="452"/>
    </location>
    <ligand>
        <name>substrate</name>
    </ligand>
</feature>
<dbReference type="GO" id="GO:0016052">
    <property type="term" value="P:carbohydrate catabolic process"/>
    <property type="evidence" value="ECO:0007669"/>
    <property type="project" value="InterPro"/>
</dbReference>
<feature type="domain" description="Glycosyl hydrolase family 36 C-terminal" evidence="8">
    <location>
        <begin position="631"/>
        <end position="675"/>
    </location>
</feature>
<organism evidence="10 11">
    <name type="scientific">Microbispora catharanthi</name>
    <dbReference type="NCBI Taxonomy" id="1712871"/>
    <lineage>
        <taxon>Bacteria</taxon>
        <taxon>Bacillati</taxon>
        <taxon>Actinomycetota</taxon>
        <taxon>Actinomycetes</taxon>
        <taxon>Streptosporangiales</taxon>
        <taxon>Streptosporangiaceae</taxon>
        <taxon>Microbispora</taxon>
    </lineage>
</organism>
<evidence type="ECO:0000256" key="2">
    <source>
        <dbReference type="ARBA" id="ARBA00012755"/>
    </source>
</evidence>
<dbReference type="PANTHER" id="PTHR43053">
    <property type="entry name" value="GLYCOSIDASE FAMILY 31"/>
    <property type="match status" value="1"/>
</dbReference>
<accession>A0A5N6BK55</accession>
<dbReference type="InterPro" id="IPR013780">
    <property type="entry name" value="Glyco_hydro_b"/>
</dbReference>
<feature type="active site" description="Nucleophile" evidence="6">
    <location>
        <position position="450"/>
    </location>
</feature>
<feature type="active site" description="Proton donor" evidence="6">
    <location>
        <position position="511"/>
    </location>
</feature>
<dbReference type="InterPro" id="IPR050985">
    <property type="entry name" value="Alpha-glycosidase_related"/>
</dbReference>
<evidence type="ECO:0000313" key="10">
    <source>
        <dbReference type="EMBL" id="KAB8180825.1"/>
    </source>
</evidence>
<dbReference type="Gene3D" id="2.60.40.1180">
    <property type="entry name" value="Golgi alpha-mannosidase II"/>
    <property type="match status" value="1"/>
</dbReference>
<dbReference type="InterPro" id="IPR013785">
    <property type="entry name" value="Aldolase_TIM"/>
</dbReference>
<evidence type="ECO:0000259" key="9">
    <source>
        <dbReference type="Pfam" id="PF16875"/>
    </source>
</evidence>
<dbReference type="GO" id="GO:0004557">
    <property type="term" value="F:alpha-galactosidase activity"/>
    <property type="evidence" value="ECO:0007669"/>
    <property type="project" value="UniProtKB-UniRule"/>
</dbReference>
<dbReference type="FunFam" id="3.20.20.70:FF:000118">
    <property type="entry name" value="Alpha-galactosidase"/>
    <property type="match status" value="1"/>
</dbReference>
<dbReference type="Pfam" id="PF16875">
    <property type="entry name" value="Glyco_hydro_36N"/>
    <property type="match status" value="1"/>
</dbReference>
<dbReference type="PRINTS" id="PR00743">
    <property type="entry name" value="GLHYDRLASE36"/>
</dbReference>
<evidence type="ECO:0000313" key="11">
    <source>
        <dbReference type="Proteomes" id="UP000313066"/>
    </source>
</evidence>
<dbReference type="CDD" id="cd14791">
    <property type="entry name" value="GH36"/>
    <property type="match status" value="1"/>
</dbReference>
<dbReference type="Pfam" id="PF16874">
    <property type="entry name" value="Glyco_hydro_36C"/>
    <property type="match status" value="1"/>
</dbReference>
<feature type="binding site" evidence="7">
    <location>
        <position position="166"/>
    </location>
    <ligand>
        <name>substrate</name>
    </ligand>
</feature>
<dbReference type="Pfam" id="PF02065">
    <property type="entry name" value="Melibiase"/>
    <property type="match status" value="1"/>
</dbReference>
<dbReference type="InterPro" id="IPR031705">
    <property type="entry name" value="Glyco_hydro_36_C"/>
</dbReference>
<feature type="binding site" evidence="7">
    <location>
        <position position="511"/>
    </location>
    <ligand>
        <name>substrate</name>
    </ligand>
</feature>
<dbReference type="EMBL" id="VDMA02000020">
    <property type="protein sequence ID" value="KAB8180825.1"/>
    <property type="molecule type" value="Genomic_DNA"/>
</dbReference>
<keyword evidence="11" id="KW-1185">Reference proteome</keyword>
<feature type="binding site" evidence="7">
    <location>
        <position position="489"/>
    </location>
    <ligand>
        <name>substrate</name>
    </ligand>
</feature>
<feature type="binding site" evidence="7">
    <location>
        <position position="415"/>
    </location>
    <ligand>
        <name>substrate</name>
    </ligand>
</feature>
<evidence type="ECO:0000256" key="7">
    <source>
        <dbReference type="PIRSR" id="PIRSR005536-2"/>
    </source>
</evidence>